<keyword evidence="3" id="KW-1185">Reference proteome</keyword>
<protein>
    <recommendedName>
        <fullName evidence="4">Transposase</fullName>
    </recommendedName>
</protein>
<evidence type="ECO:0008006" key="4">
    <source>
        <dbReference type="Google" id="ProtNLM"/>
    </source>
</evidence>
<accession>A0AA36GP56</accession>
<dbReference type="AlphaFoldDB" id="A0AA36GP56"/>
<feature type="compositionally biased region" description="Polar residues" evidence="1">
    <location>
        <begin position="103"/>
        <end position="117"/>
    </location>
</feature>
<proteinExistence type="predicted"/>
<feature type="region of interest" description="Disordered" evidence="1">
    <location>
        <begin position="103"/>
        <end position="132"/>
    </location>
</feature>
<evidence type="ECO:0000313" key="3">
    <source>
        <dbReference type="Proteomes" id="UP001176961"/>
    </source>
</evidence>
<gene>
    <name evidence="2" type="ORF">CYNAS_LOCUS7599</name>
</gene>
<organism evidence="2 3">
    <name type="scientific">Cylicocyclus nassatus</name>
    <name type="common">Nematode worm</name>
    <dbReference type="NCBI Taxonomy" id="53992"/>
    <lineage>
        <taxon>Eukaryota</taxon>
        <taxon>Metazoa</taxon>
        <taxon>Ecdysozoa</taxon>
        <taxon>Nematoda</taxon>
        <taxon>Chromadorea</taxon>
        <taxon>Rhabditida</taxon>
        <taxon>Rhabditina</taxon>
        <taxon>Rhabditomorpha</taxon>
        <taxon>Strongyloidea</taxon>
        <taxon>Strongylidae</taxon>
        <taxon>Cylicocyclus</taxon>
    </lineage>
</organism>
<comment type="caution">
    <text evidence="2">The sequence shown here is derived from an EMBL/GenBank/DDBJ whole genome shotgun (WGS) entry which is preliminary data.</text>
</comment>
<reference evidence="2" key="1">
    <citation type="submission" date="2023-07" db="EMBL/GenBank/DDBJ databases">
        <authorList>
            <consortium name="CYATHOMIX"/>
        </authorList>
    </citation>
    <scope>NUCLEOTIDE SEQUENCE</scope>
    <source>
        <strain evidence="2">N/A</strain>
    </source>
</reference>
<dbReference type="Proteomes" id="UP001176961">
    <property type="component" value="Unassembled WGS sequence"/>
</dbReference>
<dbReference type="PANTHER" id="PTHR31751">
    <property type="entry name" value="SI:CH211-108C17.2-RELATED-RELATED"/>
    <property type="match status" value="1"/>
</dbReference>
<name>A0AA36GP56_CYLNA</name>
<dbReference type="PANTHER" id="PTHR31751:SF42">
    <property type="entry name" value="PROTEIN CBG10204"/>
    <property type="match status" value="1"/>
</dbReference>
<dbReference type="EMBL" id="CATQJL010000112">
    <property type="protein sequence ID" value="CAJ0595616.1"/>
    <property type="molecule type" value="Genomic_DNA"/>
</dbReference>
<sequence>MFYVTERDIPEHLLRSINVAIETFSVNTTVAAPDVVQYINFYMQKYFGRKGWNILDANFPEEEEIELLEAAEGAGEAQQEVDLNRSEEFMDQSILSTSVKHADSGSSYKATSDSNYTPEKEPRECSDSDAFPGLDETKPHLLDKYYLVQGRKLMELFYLNLCGCDNTGGTVRLLNSGSAPIIEYVSKEGTSVKRWEGQEKLGSRPNDKLYSGNAIACAAALTTGARMNKIQKWAEEANVLVNSKTAFYCIFDELATSVDIVYEKHQKNVIQKIRAAYEDDGVPTSWNIAVDGAFDSRGFTAKICRVLAVDLRTNLCIHTEVVHYSETANISGRMEKEGFRRMLRWLRSNDIPIHSIATDRSSMYGSEIASFNGVFDKSVEWFFDPWHLGRYLYKNLRAAQKRGIVRRSKTGLKTLKPIYTIP</sequence>
<evidence type="ECO:0000256" key="1">
    <source>
        <dbReference type="SAM" id="MobiDB-lite"/>
    </source>
</evidence>
<evidence type="ECO:0000313" key="2">
    <source>
        <dbReference type="EMBL" id="CAJ0595616.1"/>
    </source>
</evidence>